<gene>
    <name evidence="3" type="ORF">N1851_003531</name>
</gene>
<dbReference type="EMBL" id="JAOPHQ010000569">
    <property type="protein sequence ID" value="KAK0154377.1"/>
    <property type="molecule type" value="Genomic_DNA"/>
</dbReference>
<keyword evidence="1" id="KW-0812">Transmembrane</keyword>
<name>A0AA47N8I7_MERPO</name>
<evidence type="ECO:0000313" key="3">
    <source>
        <dbReference type="EMBL" id="KAK0154377.1"/>
    </source>
</evidence>
<reference evidence="3" key="1">
    <citation type="journal article" date="2023" name="Front. Mar. Sci.">
        <title>A new Merluccius polli reference genome to investigate the effects of global change in West African waters.</title>
        <authorList>
            <person name="Mateo J.L."/>
            <person name="Blanco-Fernandez C."/>
            <person name="Garcia-Vazquez E."/>
            <person name="Machado-Schiaffino G."/>
        </authorList>
    </citation>
    <scope>NUCLEOTIDE SEQUENCE</scope>
    <source>
        <strain evidence="3">C29</strain>
        <tissue evidence="3">Fin</tissue>
    </source>
</reference>
<dbReference type="GO" id="GO:0008168">
    <property type="term" value="F:methyltransferase activity"/>
    <property type="evidence" value="ECO:0007669"/>
    <property type="project" value="InterPro"/>
</dbReference>
<protein>
    <recommendedName>
        <fullName evidence="2">Alkylated DNA repair protein AlkB homologue 8 N-terminal domain-containing protein</fullName>
    </recommendedName>
</protein>
<evidence type="ECO:0000256" key="1">
    <source>
        <dbReference type="SAM" id="Phobius"/>
    </source>
</evidence>
<feature type="transmembrane region" description="Helical" evidence="1">
    <location>
        <begin position="118"/>
        <end position="139"/>
    </location>
</feature>
<dbReference type="Proteomes" id="UP001174136">
    <property type="component" value="Unassembled WGS sequence"/>
</dbReference>
<evidence type="ECO:0000259" key="2">
    <source>
        <dbReference type="Pfam" id="PF09004"/>
    </source>
</evidence>
<sequence>MGIGPATRRSPPKPHPQAWLQGGAPVTHVWARDTINHLQLNTSKTKEMVVDYRRTKPPLQPVSIEGDNVEVVTTYKYLGIHWDNKLDWSANTDALYRKGQSRRYFLRRLRSFNVCSKLLWIFCQSVVASVLSYAVVCWGGSTKKRDSGRLGRLTTAVCVRWRPPATLIKPTKNVTGPTWSLLVLESPRGDLTCPGNQPQRQAESLQSEHDQTITESITMSSVAG</sequence>
<dbReference type="Pfam" id="PF09004">
    <property type="entry name" value="ALKBH8_N"/>
    <property type="match status" value="1"/>
</dbReference>
<comment type="caution">
    <text evidence="3">The sequence shown here is derived from an EMBL/GenBank/DDBJ whole genome shotgun (WGS) entry which is preliminary data.</text>
</comment>
<dbReference type="PANTHER" id="PTHR33332">
    <property type="entry name" value="REVERSE TRANSCRIPTASE DOMAIN-CONTAINING PROTEIN"/>
    <property type="match status" value="1"/>
</dbReference>
<keyword evidence="1" id="KW-0472">Membrane</keyword>
<keyword evidence="4" id="KW-1185">Reference proteome</keyword>
<dbReference type="InterPro" id="IPR015095">
    <property type="entry name" value="AlkB_hom8_N"/>
</dbReference>
<proteinExistence type="predicted"/>
<accession>A0AA47N8I7</accession>
<keyword evidence="1" id="KW-1133">Transmembrane helix</keyword>
<dbReference type="GO" id="GO:0016706">
    <property type="term" value="F:2-oxoglutarate-dependent dioxygenase activity"/>
    <property type="evidence" value="ECO:0007669"/>
    <property type="project" value="InterPro"/>
</dbReference>
<feature type="domain" description="Alkylated DNA repair protein AlkB homologue 8 N-terminal" evidence="2">
    <location>
        <begin position="88"/>
        <end position="127"/>
    </location>
</feature>
<dbReference type="AlphaFoldDB" id="A0AA47N8I7"/>
<organism evidence="3 4">
    <name type="scientific">Merluccius polli</name>
    <name type="common">Benguela hake</name>
    <name type="synonym">Merluccius cadenati</name>
    <dbReference type="NCBI Taxonomy" id="89951"/>
    <lineage>
        <taxon>Eukaryota</taxon>
        <taxon>Metazoa</taxon>
        <taxon>Chordata</taxon>
        <taxon>Craniata</taxon>
        <taxon>Vertebrata</taxon>
        <taxon>Euteleostomi</taxon>
        <taxon>Actinopterygii</taxon>
        <taxon>Neopterygii</taxon>
        <taxon>Teleostei</taxon>
        <taxon>Neoteleostei</taxon>
        <taxon>Acanthomorphata</taxon>
        <taxon>Zeiogadaria</taxon>
        <taxon>Gadariae</taxon>
        <taxon>Gadiformes</taxon>
        <taxon>Gadoidei</taxon>
        <taxon>Merlucciidae</taxon>
        <taxon>Merluccius</taxon>
    </lineage>
</organism>
<evidence type="ECO:0000313" key="4">
    <source>
        <dbReference type="Proteomes" id="UP001174136"/>
    </source>
</evidence>